<dbReference type="AlphaFoldDB" id="A0A6C0LY15"/>
<proteinExistence type="predicted"/>
<organism evidence="1">
    <name type="scientific">viral metagenome</name>
    <dbReference type="NCBI Taxonomy" id="1070528"/>
    <lineage>
        <taxon>unclassified sequences</taxon>
        <taxon>metagenomes</taxon>
        <taxon>organismal metagenomes</taxon>
    </lineage>
</organism>
<accession>A0A6C0LY15</accession>
<sequence length="366" mass="42322">MSSVCKKCLKTIKRERVVVTSDGRIGCICDRKSSHDLYHKTKETVRSKDVSLKRYGSIDSIIEHVRIGDLATVKEMASMYDENRGYVISKIVMAAAEYDQPDIIVEFYTQYDDAVSQFLHNNDMAGMREFYEKHTRGMDMIAAVIKALVLGNKRAFEAFCTRDIIRNTHEMFMYTAIRDGTYKTLDILLEYEDGDRIGCAEVAAFYGNIDFIKYILNVSRNVETDVMNCMFEAARGNQPLVFRFFHEEYNEVFMKRLDRVFANAELDIDIAIMLHDEYGATSVKRCMLNAIMNGRYDLMVLCHDVWGVECDERVVEEVVRIHANEDLNIAFVDKLCEWGVDTSVIVRMAQKYFDEVIVRRVAEWAV</sequence>
<evidence type="ECO:0000313" key="1">
    <source>
        <dbReference type="EMBL" id="QHU35547.1"/>
    </source>
</evidence>
<dbReference type="SUPFAM" id="SSF48403">
    <property type="entry name" value="Ankyrin repeat"/>
    <property type="match status" value="1"/>
</dbReference>
<name>A0A6C0LY15_9ZZZZ</name>
<dbReference type="EMBL" id="MN740609">
    <property type="protein sequence ID" value="QHU35547.1"/>
    <property type="molecule type" value="Genomic_DNA"/>
</dbReference>
<reference evidence="1" key="1">
    <citation type="journal article" date="2020" name="Nature">
        <title>Giant virus diversity and host interactions through global metagenomics.</title>
        <authorList>
            <person name="Schulz F."/>
            <person name="Roux S."/>
            <person name="Paez-Espino D."/>
            <person name="Jungbluth S."/>
            <person name="Walsh D.A."/>
            <person name="Denef V.J."/>
            <person name="McMahon K.D."/>
            <person name="Konstantinidis K.T."/>
            <person name="Eloe-Fadrosh E.A."/>
            <person name="Kyrpides N.C."/>
            <person name="Woyke T."/>
        </authorList>
    </citation>
    <scope>NUCLEOTIDE SEQUENCE</scope>
    <source>
        <strain evidence="1">GVMAG-S-1029409-49</strain>
    </source>
</reference>
<dbReference type="InterPro" id="IPR036770">
    <property type="entry name" value="Ankyrin_rpt-contain_sf"/>
</dbReference>
<evidence type="ECO:0008006" key="2">
    <source>
        <dbReference type="Google" id="ProtNLM"/>
    </source>
</evidence>
<protein>
    <recommendedName>
        <fullName evidence="2">Ankyrin repeat protein</fullName>
    </recommendedName>
</protein>